<dbReference type="SUPFAM" id="SSF117018">
    <property type="entry name" value="ATP-dependent DNA ligase DNA-binding domain"/>
    <property type="match status" value="1"/>
</dbReference>
<keyword evidence="6 14" id="KW-0547">Nucleotide-binding</keyword>
<dbReference type="GO" id="GO:0003677">
    <property type="term" value="F:DNA binding"/>
    <property type="evidence" value="ECO:0007669"/>
    <property type="project" value="InterPro"/>
</dbReference>
<name>A0A8T8TJM9_9BASI</name>
<feature type="compositionally biased region" description="Basic and acidic residues" evidence="16">
    <location>
        <begin position="116"/>
        <end position="127"/>
    </location>
</feature>
<evidence type="ECO:0000256" key="8">
    <source>
        <dbReference type="ARBA" id="ARBA00022840"/>
    </source>
</evidence>
<dbReference type="InterPro" id="IPR012310">
    <property type="entry name" value="DNA_ligase_ATP-dep_cent"/>
</dbReference>
<keyword evidence="7 14" id="KW-0227">DNA damage</keyword>
<evidence type="ECO:0000256" key="2">
    <source>
        <dbReference type="ARBA" id="ARBA00007572"/>
    </source>
</evidence>
<evidence type="ECO:0000259" key="17">
    <source>
        <dbReference type="PROSITE" id="PS50160"/>
    </source>
</evidence>
<feature type="domain" description="ATP-dependent DNA ligase family profile" evidence="17">
    <location>
        <begin position="631"/>
        <end position="768"/>
    </location>
</feature>
<comment type="subcellular location">
    <subcellularLocation>
        <location evidence="1">Nucleus</location>
    </subcellularLocation>
</comment>
<dbReference type="PANTHER" id="PTHR45674:SF4">
    <property type="entry name" value="DNA LIGASE 1"/>
    <property type="match status" value="1"/>
</dbReference>
<feature type="region of interest" description="Disordered" evidence="16">
    <location>
        <begin position="879"/>
        <end position="900"/>
    </location>
</feature>
<keyword evidence="10 14" id="KW-0234">DNA repair</keyword>
<dbReference type="CDD" id="cd07969">
    <property type="entry name" value="OBF_DNA_ligase_I"/>
    <property type="match status" value="1"/>
</dbReference>
<evidence type="ECO:0000256" key="1">
    <source>
        <dbReference type="ARBA" id="ARBA00004123"/>
    </source>
</evidence>
<dbReference type="GO" id="GO:0051301">
    <property type="term" value="P:cell division"/>
    <property type="evidence" value="ECO:0007669"/>
    <property type="project" value="UniProtKB-KW"/>
</dbReference>
<dbReference type="InterPro" id="IPR016059">
    <property type="entry name" value="DNA_ligase_ATP-dep_CS"/>
</dbReference>
<dbReference type="InterPro" id="IPR012340">
    <property type="entry name" value="NA-bd_OB-fold"/>
</dbReference>
<dbReference type="EC" id="6.5.1.1" evidence="14"/>
<evidence type="ECO:0000256" key="9">
    <source>
        <dbReference type="ARBA" id="ARBA00023172"/>
    </source>
</evidence>
<dbReference type="SUPFAM" id="SSF56091">
    <property type="entry name" value="DNA ligase/mRNA capping enzyme, catalytic domain"/>
    <property type="match status" value="1"/>
</dbReference>
<dbReference type="FunFam" id="2.40.50.140:FF:000062">
    <property type="entry name" value="DNA ligase"/>
    <property type="match status" value="1"/>
</dbReference>
<dbReference type="GO" id="GO:0005739">
    <property type="term" value="C:mitochondrion"/>
    <property type="evidence" value="ECO:0007669"/>
    <property type="project" value="TreeGrafter"/>
</dbReference>
<dbReference type="Pfam" id="PF01068">
    <property type="entry name" value="DNA_ligase_A_M"/>
    <property type="match status" value="1"/>
</dbReference>
<comment type="similarity">
    <text evidence="2 15">Belongs to the ATP-dependent DNA ligase family.</text>
</comment>
<comment type="catalytic activity">
    <reaction evidence="13 14">
        <text>ATP + (deoxyribonucleotide)n-3'-hydroxyl + 5'-phospho-(deoxyribonucleotide)m = (deoxyribonucleotide)n+m + AMP + diphosphate.</text>
        <dbReference type="EC" id="6.5.1.1"/>
    </reaction>
</comment>
<gene>
    <name evidence="18" type="ORF">A4X13_0g119</name>
</gene>
<dbReference type="NCBIfam" id="TIGR00574">
    <property type="entry name" value="dnl1"/>
    <property type="match status" value="1"/>
</dbReference>
<feature type="compositionally biased region" description="Low complexity" evidence="16">
    <location>
        <begin position="180"/>
        <end position="202"/>
    </location>
</feature>
<dbReference type="PANTHER" id="PTHR45674">
    <property type="entry name" value="DNA LIGASE 1/3 FAMILY MEMBER"/>
    <property type="match status" value="1"/>
</dbReference>
<evidence type="ECO:0000256" key="5">
    <source>
        <dbReference type="ARBA" id="ARBA00022705"/>
    </source>
</evidence>
<sequence>MRCPAFEGLLRLRASSAAAAAPRLPAYSGTSRAHSCLSVHSQPFGSPRLSIQEYVRMPPKSSQPTLAAFFSSNSANAKKAASTSTPSSSQAKNETTPKKRKEPAEAPTVTVSPKASKSEAAKAKVTDEEMSEGGDDSPVKAIQPRSKRRKVIADDEDEDEDMEVKQKAAKTKDPSSSKRAPASTLKPATLATAKAKSKAPAPAEEEVREAAADVSGSEDGGDVSAEEKEAEAEAKAEKEEGKAHKQLAAIFLKQDDKKKDDGWKKDSPVPYRKLCEAFVEIEATTKRLAILDILTTFFRRVIENRPSELLQSVYLCINRLCPDYEGLELGLGESIIIKAIARSTGRKEADIKKDLTVHGDLGVVAINSRKNQPTMFKPKPLDIPSVFKTLKEIASMSGNKSQDRKIGAIMKLLTACVDQEPKYLIRSLEGKLRIGLAERTVVLALGQAAVFSKLGNKARNMDSDKLSKLLEEGTNMLKAVQSELPCYDKIVPALLEGGIDGLRESCKLTPGVPLKPMLAKPTKAIGEVLDRFEGKHFTCEYKYDGERAQVHYLDGVLSVFSRNSENMSVKYPDLVQQIPHCIQEGVTSFVLDAEAVAWKAPEVDADGKVTEPGKLLPFQDLSRRKRKDVKAEDIKVKVKIFAFDLLYLNGKPLLQMELLERRKLLAEHFKPVENEFDYATHQDCNTVDEIQIFLDASVKEGCEGLMVKMADGENSTYEPSRRSMNWLKLKKDYIAGTGDSLDLVVMGGYYGKGKRTNVYGAFLLACYDMDTETYQSVCKIGTGFSEADLEAHFKTLKPLELGGKKGYYDVGSASPDVYFEPKVVWEVLTADLSLSPVYTAAKGLVEQRGISLRFPRFLRIRDDKGPEDSTTPEQIEAMYRAQATTGKSRGGAGDEDDGFW</sequence>
<dbReference type="GO" id="GO:0006310">
    <property type="term" value="P:DNA recombination"/>
    <property type="evidence" value="ECO:0007669"/>
    <property type="project" value="UniProtKB-KW"/>
</dbReference>
<dbReference type="GO" id="GO:0006281">
    <property type="term" value="P:DNA repair"/>
    <property type="evidence" value="ECO:0007669"/>
    <property type="project" value="UniProtKB-KW"/>
</dbReference>
<feature type="compositionally biased region" description="Low complexity" evidence="16">
    <location>
        <begin position="67"/>
        <end position="89"/>
    </location>
</feature>
<evidence type="ECO:0000256" key="14">
    <source>
        <dbReference type="RuleBase" id="RU000617"/>
    </source>
</evidence>
<evidence type="ECO:0000313" key="19">
    <source>
        <dbReference type="Proteomes" id="UP000077521"/>
    </source>
</evidence>
<evidence type="ECO:0000256" key="13">
    <source>
        <dbReference type="ARBA" id="ARBA00034003"/>
    </source>
</evidence>
<organism evidence="18 19">
    <name type="scientific">Tilletia indica</name>
    <dbReference type="NCBI Taxonomy" id="43049"/>
    <lineage>
        <taxon>Eukaryota</taxon>
        <taxon>Fungi</taxon>
        <taxon>Dikarya</taxon>
        <taxon>Basidiomycota</taxon>
        <taxon>Ustilaginomycotina</taxon>
        <taxon>Exobasidiomycetes</taxon>
        <taxon>Tilletiales</taxon>
        <taxon>Tilletiaceae</taxon>
        <taxon>Tilletia</taxon>
    </lineage>
</organism>
<dbReference type="GO" id="GO:1903461">
    <property type="term" value="P:Okazaki fragment processing involved in mitotic DNA replication"/>
    <property type="evidence" value="ECO:0007669"/>
    <property type="project" value="TreeGrafter"/>
</dbReference>
<dbReference type="PROSITE" id="PS50160">
    <property type="entry name" value="DNA_LIGASE_A3"/>
    <property type="match status" value="1"/>
</dbReference>
<dbReference type="FunFam" id="1.10.3260.10:FF:000001">
    <property type="entry name" value="DNA ligase"/>
    <property type="match status" value="1"/>
</dbReference>
<evidence type="ECO:0000313" key="18">
    <source>
        <dbReference type="EMBL" id="KAE8260824.1"/>
    </source>
</evidence>
<keyword evidence="3 14" id="KW-0436">Ligase</keyword>
<dbReference type="FunFam" id="3.30.470.30:FF:000002">
    <property type="entry name" value="DNA ligase"/>
    <property type="match status" value="1"/>
</dbReference>
<evidence type="ECO:0000256" key="7">
    <source>
        <dbReference type="ARBA" id="ARBA00022763"/>
    </source>
</evidence>
<keyword evidence="5" id="KW-0235">DNA replication</keyword>
<dbReference type="Gene3D" id="3.30.1490.70">
    <property type="match status" value="1"/>
</dbReference>
<dbReference type="InterPro" id="IPR012308">
    <property type="entry name" value="DNA_ligase_ATP-dep_N"/>
</dbReference>
<dbReference type="Proteomes" id="UP000077521">
    <property type="component" value="Unassembled WGS sequence"/>
</dbReference>
<keyword evidence="9 14" id="KW-0233">DNA recombination</keyword>
<dbReference type="GO" id="GO:0005524">
    <property type="term" value="F:ATP binding"/>
    <property type="evidence" value="ECO:0007669"/>
    <property type="project" value="UniProtKB-KW"/>
</dbReference>
<evidence type="ECO:0000256" key="4">
    <source>
        <dbReference type="ARBA" id="ARBA00022618"/>
    </source>
</evidence>
<feature type="compositionally biased region" description="Basic and acidic residues" evidence="16">
    <location>
        <begin position="163"/>
        <end position="176"/>
    </location>
</feature>
<feature type="region of interest" description="Disordered" evidence="16">
    <location>
        <begin position="58"/>
        <end position="242"/>
    </location>
</feature>
<dbReference type="InterPro" id="IPR036599">
    <property type="entry name" value="DNA_ligase_N_sf"/>
</dbReference>
<dbReference type="Gene3D" id="3.30.470.30">
    <property type="entry name" value="DNA ligase/mRNA capping enzyme"/>
    <property type="match status" value="1"/>
</dbReference>
<dbReference type="InterPro" id="IPR000977">
    <property type="entry name" value="DNA_ligase_ATP-dep"/>
</dbReference>
<accession>A0A8T8TJM9</accession>
<dbReference type="Pfam" id="PF04679">
    <property type="entry name" value="DNA_ligase_A_C"/>
    <property type="match status" value="1"/>
</dbReference>
<keyword evidence="12" id="KW-0131">Cell cycle</keyword>
<evidence type="ECO:0000256" key="12">
    <source>
        <dbReference type="ARBA" id="ARBA00023306"/>
    </source>
</evidence>
<dbReference type="SUPFAM" id="SSF50249">
    <property type="entry name" value="Nucleic acid-binding proteins"/>
    <property type="match status" value="1"/>
</dbReference>
<keyword evidence="8 14" id="KW-0067">ATP-binding</keyword>
<evidence type="ECO:0000256" key="3">
    <source>
        <dbReference type="ARBA" id="ARBA00022598"/>
    </source>
</evidence>
<dbReference type="PROSITE" id="PS00333">
    <property type="entry name" value="DNA_LIGASE_A2"/>
    <property type="match status" value="1"/>
</dbReference>
<dbReference type="AlphaFoldDB" id="A0A8T8TJM9"/>
<dbReference type="GO" id="GO:0003910">
    <property type="term" value="F:DNA ligase (ATP) activity"/>
    <property type="evidence" value="ECO:0007669"/>
    <property type="project" value="UniProtKB-EC"/>
</dbReference>
<protein>
    <recommendedName>
        <fullName evidence="14">DNA ligase</fullName>
        <ecNumber evidence="14">6.5.1.1</ecNumber>
    </recommendedName>
</protein>
<dbReference type="Gene3D" id="2.40.50.140">
    <property type="entry name" value="Nucleic acid-binding proteins"/>
    <property type="match status" value="1"/>
</dbReference>
<dbReference type="EMBL" id="LWDF02000003">
    <property type="protein sequence ID" value="KAE8260824.1"/>
    <property type="molecule type" value="Genomic_DNA"/>
</dbReference>
<dbReference type="GO" id="GO:0005634">
    <property type="term" value="C:nucleus"/>
    <property type="evidence" value="ECO:0007669"/>
    <property type="project" value="UniProtKB-SubCell"/>
</dbReference>
<dbReference type="CDD" id="cd07900">
    <property type="entry name" value="Adenylation_DNA_ligase_I_Euk"/>
    <property type="match status" value="1"/>
</dbReference>
<evidence type="ECO:0000256" key="15">
    <source>
        <dbReference type="RuleBase" id="RU004196"/>
    </source>
</evidence>
<evidence type="ECO:0000256" key="6">
    <source>
        <dbReference type="ARBA" id="ARBA00022741"/>
    </source>
</evidence>
<dbReference type="InterPro" id="IPR012309">
    <property type="entry name" value="DNA_ligase_ATP-dep_C"/>
</dbReference>
<evidence type="ECO:0000256" key="16">
    <source>
        <dbReference type="SAM" id="MobiDB-lite"/>
    </source>
</evidence>
<dbReference type="InterPro" id="IPR050191">
    <property type="entry name" value="ATP-dep_DNA_ligase"/>
</dbReference>
<dbReference type="GO" id="GO:0071897">
    <property type="term" value="P:DNA biosynthetic process"/>
    <property type="evidence" value="ECO:0007669"/>
    <property type="project" value="InterPro"/>
</dbReference>
<keyword evidence="11" id="KW-0539">Nucleus</keyword>
<evidence type="ECO:0000256" key="10">
    <source>
        <dbReference type="ARBA" id="ARBA00023204"/>
    </source>
</evidence>
<feature type="compositionally biased region" description="Basic and acidic residues" evidence="16">
    <location>
        <begin position="225"/>
        <end position="242"/>
    </location>
</feature>
<reference evidence="18" key="2">
    <citation type="journal article" date="2019" name="IMA Fungus">
        <title>Genome sequencing and comparison of five Tilletia species to identify candidate genes for the detection of regulated species infecting wheat.</title>
        <authorList>
            <person name="Nguyen H.D.T."/>
            <person name="Sultana T."/>
            <person name="Kesanakurti P."/>
            <person name="Hambleton S."/>
        </authorList>
    </citation>
    <scope>NUCLEOTIDE SEQUENCE</scope>
    <source>
        <strain evidence="18">DAOMC 236416</strain>
    </source>
</reference>
<dbReference type="Gene3D" id="1.10.3260.10">
    <property type="entry name" value="DNA ligase, ATP-dependent, N-terminal domain"/>
    <property type="match status" value="1"/>
</dbReference>
<dbReference type="Pfam" id="PF04675">
    <property type="entry name" value="DNA_ligase_A_N"/>
    <property type="match status" value="1"/>
</dbReference>
<reference evidence="18" key="1">
    <citation type="submission" date="2016-04" db="EMBL/GenBank/DDBJ databases">
        <authorList>
            <person name="Nguyen H.D."/>
            <person name="Samba Siva P."/>
            <person name="Cullis J."/>
            <person name="Levesque C.A."/>
            <person name="Hambleton S."/>
        </authorList>
    </citation>
    <scope>NUCLEOTIDE SEQUENCE</scope>
    <source>
        <strain evidence="18">DAOMC 236416</strain>
    </source>
</reference>
<dbReference type="PROSITE" id="PS00697">
    <property type="entry name" value="DNA_LIGASE_A1"/>
    <property type="match status" value="1"/>
</dbReference>
<comment type="caution">
    <text evidence="18">The sequence shown here is derived from an EMBL/GenBank/DDBJ whole genome shotgun (WGS) entry which is preliminary data.</text>
</comment>
<proteinExistence type="inferred from homology"/>
<keyword evidence="19" id="KW-1185">Reference proteome</keyword>
<evidence type="ECO:0000256" key="11">
    <source>
        <dbReference type="ARBA" id="ARBA00023242"/>
    </source>
</evidence>
<keyword evidence="4" id="KW-0132">Cell division</keyword>